<dbReference type="Proteomes" id="UP000198866">
    <property type="component" value="Unassembled WGS sequence"/>
</dbReference>
<keyword evidence="1" id="KW-1133">Transmembrane helix</keyword>
<dbReference type="Gene3D" id="3.30.70.60">
    <property type="match status" value="1"/>
</dbReference>
<evidence type="ECO:0000313" key="2">
    <source>
        <dbReference type="EMBL" id="SEK03292.1"/>
    </source>
</evidence>
<feature type="transmembrane region" description="Helical" evidence="1">
    <location>
        <begin position="39"/>
        <end position="60"/>
    </location>
</feature>
<name>A0A1H7DUD8_9BURK</name>
<proteinExistence type="predicted"/>
<gene>
    <name evidence="2" type="ORF">SAMN05192539_103247</name>
</gene>
<dbReference type="InterPro" id="IPR014717">
    <property type="entry name" value="Transl_elong_EF1B/ribsomal_bS6"/>
</dbReference>
<keyword evidence="1" id="KW-0472">Membrane</keyword>
<reference evidence="3" key="1">
    <citation type="submission" date="2016-10" db="EMBL/GenBank/DDBJ databases">
        <authorList>
            <person name="Varghese N."/>
            <person name="Submissions S."/>
        </authorList>
    </citation>
    <scope>NUCLEOTIDE SEQUENCE [LARGE SCALE GENOMIC DNA]</scope>
    <source>
        <strain evidence="3">LMG 26031</strain>
    </source>
</reference>
<dbReference type="OrthoDB" id="8999741at2"/>
<keyword evidence="1" id="KW-0812">Transmembrane</keyword>
<evidence type="ECO:0000256" key="1">
    <source>
        <dbReference type="SAM" id="Phobius"/>
    </source>
</evidence>
<keyword evidence="3" id="KW-1185">Reference proteome</keyword>
<dbReference type="RefSeq" id="WP_090871749.1">
    <property type="nucleotide sequence ID" value="NZ_FNYE01000032.1"/>
</dbReference>
<sequence>MNTTTVGRIGAPFKRVPFGDAIAERLRMPLEAWSARRRCLVALAIAVAVFALGANAWTAADMSGVQTSSDALSAAQRKLSEAQAAVAQLPALRRAAPVAHVPAGWTSADGVRVISQLAARSDVTLLKIEPGAVAGSGLDAMRPLHVTAQADFDHAVDFLEGLSSLPVLVVPDELTLKRQGDALSVSATLHSFNAIHPVPSAARSSVRNDPDAFDPDEEIVFYDPFQPPTFASASEDAPVSMRLVGLLADRMRGLALIETGDGAEILESGQQWGDERVTHVDANALTFAKRDGSMHSFTLAEAVE</sequence>
<dbReference type="AlphaFoldDB" id="A0A1H7DUD8"/>
<dbReference type="EMBL" id="FNYE01000032">
    <property type="protein sequence ID" value="SEK03292.1"/>
    <property type="molecule type" value="Genomic_DNA"/>
</dbReference>
<evidence type="ECO:0000313" key="3">
    <source>
        <dbReference type="Proteomes" id="UP000198866"/>
    </source>
</evidence>
<organism evidence="2 3">
    <name type="scientific">Paraburkholderia diazotrophica</name>
    <dbReference type="NCBI Taxonomy" id="667676"/>
    <lineage>
        <taxon>Bacteria</taxon>
        <taxon>Pseudomonadati</taxon>
        <taxon>Pseudomonadota</taxon>
        <taxon>Betaproteobacteria</taxon>
        <taxon>Burkholderiales</taxon>
        <taxon>Burkholderiaceae</taxon>
        <taxon>Paraburkholderia</taxon>
    </lineage>
</organism>
<protein>
    <submittedName>
        <fullName evidence="2">Tfp pilus assembly protein PilO</fullName>
    </submittedName>
</protein>
<dbReference type="STRING" id="667676.SAMN05192539_103247"/>
<accession>A0A1H7DUD8</accession>